<dbReference type="Proteomes" id="UP001163293">
    <property type="component" value="Chromosome"/>
</dbReference>
<proteinExistence type="predicted"/>
<protein>
    <recommendedName>
        <fullName evidence="5">Lipoprotein</fullName>
    </recommendedName>
</protein>
<feature type="signal peptide" evidence="2">
    <location>
        <begin position="1"/>
        <end position="23"/>
    </location>
</feature>
<feature type="chain" id="PRO_5043881188" description="Lipoprotein" evidence="2">
    <location>
        <begin position="24"/>
        <end position="183"/>
    </location>
</feature>
<keyword evidence="4" id="KW-1185">Reference proteome</keyword>
<reference evidence="3" key="1">
    <citation type="submission" date="2022-07" db="EMBL/GenBank/DDBJ databases">
        <authorList>
            <person name="Wu T."/>
        </authorList>
    </citation>
    <scope>NUCLEOTIDE SEQUENCE</scope>
    <source>
        <strain evidence="3">SD-1</strain>
    </source>
</reference>
<keyword evidence="2" id="KW-0732">Signal</keyword>
<evidence type="ECO:0000256" key="1">
    <source>
        <dbReference type="SAM" id="MobiDB-lite"/>
    </source>
</evidence>
<feature type="region of interest" description="Disordered" evidence="1">
    <location>
        <begin position="26"/>
        <end position="48"/>
    </location>
</feature>
<accession>A0AAX3EG28</accession>
<evidence type="ECO:0000313" key="4">
    <source>
        <dbReference type="Proteomes" id="UP001163293"/>
    </source>
</evidence>
<gene>
    <name evidence="3" type="ORF">NL394_18705</name>
</gene>
<evidence type="ECO:0000256" key="2">
    <source>
        <dbReference type="SAM" id="SignalP"/>
    </source>
</evidence>
<dbReference type="RefSeq" id="WP_069696747.1">
    <property type="nucleotide sequence ID" value="NZ_CP043010.1"/>
</dbReference>
<sequence length="183" mass="18840">MPKTTARLSTWTVACVLALSACTQTPNGPTSGTPTATPTATPTQKPASVAESYAKYDSLRTDLAAALEQKLPGITWSTDKAATLAKSNDGRCILQPASMKSSADIVEASRNFEDVFAAGDPVLGKYGFPAFGGTDDVPGGWLVARSTDAAGATVSIEAKGPAYLRITVPVNSASCSPTEILID</sequence>
<dbReference type="AlphaFoldDB" id="A0AAX3EG28"/>
<evidence type="ECO:0000313" key="3">
    <source>
        <dbReference type="EMBL" id="UYV97047.1"/>
    </source>
</evidence>
<evidence type="ECO:0008006" key="5">
    <source>
        <dbReference type="Google" id="ProtNLM"/>
    </source>
</evidence>
<organism evidence="3 4">
    <name type="scientific">Paenarthrobacter ureafaciens</name>
    <dbReference type="NCBI Taxonomy" id="37931"/>
    <lineage>
        <taxon>Bacteria</taxon>
        <taxon>Bacillati</taxon>
        <taxon>Actinomycetota</taxon>
        <taxon>Actinomycetes</taxon>
        <taxon>Micrococcales</taxon>
        <taxon>Micrococcaceae</taxon>
        <taxon>Paenarthrobacter</taxon>
    </lineage>
</organism>
<dbReference type="EMBL" id="CP101185">
    <property type="protein sequence ID" value="UYV97047.1"/>
    <property type="molecule type" value="Genomic_DNA"/>
</dbReference>
<name>A0AAX3EG28_PAEUR</name>
<dbReference type="PROSITE" id="PS51257">
    <property type="entry name" value="PROKAR_LIPOPROTEIN"/>
    <property type="match status" value="1"/>
</dbReference>